<organism evidence="19 20">
    <name type="scientific">Didymella pomorum</name>
    <dbReference type="NCBI Taxonomy" id="749634"/>
    <lineage>
        <taxon>Eukaryota</taxon>
        <taxon>Fungi</taxon>
        <taxon>Dikarya</taxon>
        <taxon>Ascomycota</taxon>
        <taxon>Pezizomycotina</taxon>
        <taxon>Dothideomycetes</taxon>
        <taxon>Pleosporomycetidae</taxon>
        <taxon>Pleosporales</taxon>
        <taxon>Pleosporineae</taxon>
        <taxon>Didymellaceae</taxon>
        <taxon>Didymella</taxon>
    </lineage>
</organism>
<keyword evidence="4" id="KW-0479">Metal-binding</keyword>
<keyword evidence="12" id="KW-0051">Antiviral defense</keyword>
<dbReference type="CDD" id="cd18802">
    <property type="entry name" value="SF2_C_dicer"/>
    <property type="match status" value="1"/>
</dbReference>
<keyword evidence="20" id="KW-1185">Reference proteome</keyword>
<keyword evidence="3" id="KW-0930">Antiviral protein</keyword>
<sequence length="1185" mass="132493">MAIAMELDGAIATPAALIDVQPLALRSYQAEMVEESLSQNVVVVMDTGSGKTYIVLKGDTHLPKILGLSASPVMKADATTQSLEQIERNLHATTKTPRKSRSELTKHVHHPELVRVDYHVDDQVHSRLVTALNYTFIGYDLMQDPYTTDLLRQQQEGVDVSGQLQRLFLSQKTYCVEQLRTLAKKAQDMLKELGPSAVDWYLHQCVAKFEKTVGDAEQLLDLSNSEKQHLLKLLKGLPPLDFVSNFPLDTAQLSQKVERLIDILTTEAQGKLNFTGLVFVEQRAWLAVLAEILVSHPRTRDLLRVGTFLGTSSSGKRKQMIANIPEPRNQKATLDDFRAGTTNLILTTSVLEEGIDVSSCHLVVCFERPKNLKSFVQRRGRARMQESKYFIFMPDAGGERPPESWEALEREMKKVYLDDMRQSHLAAENETEEEVGTRIFEVEATGARLTLDDALSHLNHFCSLLASKAYFDPRPLFKFFETSDGITAEVTLPISVDRAVRKAMGSGSWRTEKMARKDAAFEAYKALYYAGLVSENLLPLRRETDDMALGSHAPENRPSMIPSSPTLDPWLSVAKEWKQKPQVYYRALIEFPGVGNIRLTTINPIPVVDDIRLHWNERTQPTDSRLQVVRVPRRRDFLHPLLKASNANDAYTRVETLEAANCVVENLPSAYAQMALRLPSVLHKIELGMIADNLRTSLLGPVDFTPDEVPLIVRALTASSAEVEDNYQRLEFLGDCMLKFISSLHITASNPTWPANYLTVKKGQVVSNGFLARATLAAGLDQFISTKRFTGAKWSPRYWADILNSTEQPDKIERSSKLLADVVESLIGAGYVCGGLPKAFACVQTLLPLEPWTPIPSANVTLYEAAPVDIAVTQFDSLESLIGHNFNKKTLLLEALTHNSYTGPHVNSSYDRLEFFGDAVLDYIIIPRLYAHDPPLSHLKMHAIQSAMVNAAFLAFAMFETTVAEETFNKSTLQPELHSRVLWQYLRSGSPQMTAIRDMALQQHADVRERLIHALEHDVEFPWHLLALINAPKFLSDIVESVIGAIYVDSQGDLSACEEFVRRLGILDYLERILRDDVDCLHPKERLGHLAVEKSVEYVRMPLRGAPRFGDLPPSFGVGWRCQVKVGGEEVGGVVGGLNRLYSETVAAWRANEILRGQRRAASESSGDEDVFFDADEGRGVALGD</sequence>
<evidence type="ECO:0000313" key="19">
    <source>
        <dbReference type="EMBL" id="KAJ4410365.1"/>
    </source>
</evidence>
<keyword evidence="5" id="KW-0677">Repeat</keyword>
<comment type="cofactor">
    <cofactor evidence="2">
        <name>Mg(2+)</name>
        <dbReference type="ChEBI" id="CHEBI:18420"/>
    </cofactor>
</comment>
<evidence type="ECO:0000256" key="11">
    <source>
        <dbReference type="ARBA" id="ARBA00022884"/>
    </source>
</evidence>
<comment type="caution">
    <text evidence="19">The sequence shown here is derived from an EMBL/GenBank/DDBJ whole genome shotgun (WGS) entry which is preliminary data.</text>
</comment>
<evidence type="ECO:0000256" key="2">
    <source>
        <dbReference type="ARBA" id="ARBA00001946"/>
    </source>
</evidence>
<keyword evidence="8" id="KW-0347">Helicase</keyword>
<dbReference type="Pfam" id="PF03368">
    <property type="entry name" value="Dicer_dimer"/>
    <property type="match status" value="1"/>
</dbReference>
<keyword evidence="13" id="KW-0464">Manganese</keyword>
<comment type="function">
    <text evidence="14">Dicer-like endonuclease involved in cleaving double-stranded RNA in the RNA interference (RNAi) pathway. Produces 21 to 25 bp dsRNAs (siRNAs) which target the selective destruction of homologous RNAs leading to sequence-specific suppression of gene expression, called post-transcriptional gene silencing (PTGS). Part of a broad host defense response against viral infection and transposons.</text>
</comment>
<dbReference type="CDD" id="cd00593">
    <property type="entry name" value="RIBOc"/>
    <property type="match status" value="2"/>
</dbReference>
<feature type="domain" description="RNase III" evidence="16">
    <location>
        <begin position="695"/>
        <end position="835"/>
    </location>
</feature>
<evidence type="ECO:0000256" key="3">
    <source>
        <dbReference type="ARBA" id="ARBA00022721"/>
    </source>
</evidence>
<evidence type="ECO:0000256" key="12">
    <source>
        <dbReference type="ARBA" id="ARBA00023118"/>
    </source>
</evidence>
<protein>
    <submittedName>
        <fullName evidence="19">Dicer-like protein 2</fullName>
    </submittedName>
</protein>
<evidence type="ECO:0000256" key="1">
    <source>
        <dbReference type="ARBA" id="ARBA00001936"/>
    </source>
</evidence>
<keyword evidence="11 15" id="KW-0694">RNA-binding</keyword>
<keyword evidence="6" id="KW-0547">Nucleotide-binding</keyword>
<dbReference type="GO" id="GO:0005634">
    <property type="term" value="C:nucleus"/>
    <property type="evidence" value="ECO:0007669"/>
    <property type="project" value="TreeGrafter"/>
</dbReference>
<dbReference type="Pfam" id="PF00271">
    <property type="entry name" value="Helicase_C"/>
    <property type="match status" value="1"/>
</dbReference>
<evidence type="ECO:0000259" key="18">
    <source>
        <dbReference type="PROSITE" id="PS51327"/>
    </source>
</evidence>
<dbReference type="GO" id="GO:0005524">
    <property type="term" value="F:ATP binding"/>
    <property type="evidence" value="ECO:0007669"/>
    <property type="project" value="UniProtKB-KW"/>
</dbReference>
<dbReference type="GO" id="GO:0046872">
    <property type="term" value="F:metal ion binding"/>
    <property type="evidence" value="ECO:0007669"/>
    <property type="project" value="UniProtKB-KW"/>
</dbReference>
<keyword evidence="10" id="KW-0460">Magnesium</keyword>
<name>A0A9W9DBL7_9PLEO</name>
<dbReference type="GO" id="GO:0030422">
    <property type="term" value="P:siRNA processing"/>
    <property type="evidence" value="ECO:0007669"/>
    <property type="project" value="TreeGrafter"/>
</dbReference>
<evidence type="ECO:0000256" key="15">
    <source>
        <dbReference type="PROSITE-ProRule" id="PRU00657"/>
    </source>
</evidence>
<evidence type="ECO:0000256" key="7">
    <source>
        <dbReference type="ARBA" id="ARBA00022801"/>
    </source>
</evidence>
<dbReference type="Proteomes" id="UP001140510">
    <property type="component" value="Unassembled WGS sequence"/>
</dbReference>
<dbReference type="SUPFAM" id="SSF69065">
    <property type="entry name" value="RNase III domain-like"/>
    <property type="match status" value="2"/>
</dbReference>
<dbReference type="GO" id="GO:0005737">
    <property type="term" value="C:cytoplasm"/>
    <property type="evidence" value="ECO:0007669"/>
    <property type="project" value="TreeGrafter"/>
</dbReference>
<dbReference type="InterPro" id="IPR005034">
    <property type="entry name" value="Dicer_dimerisation"/>
</dbReference>
<dbReference type="AlphaFoldDB" id="A0A9W9DBL7"/>
<keyword evidence="7" id="KW-0378">Hydrolase</keyword>
<dbReference type="OrthoDB" id="416741at2759"/>
<evidence type="ECO:0000256" key="10">
    <source>
        <dbReference type="ARBA" id="ARBA00022842"/>
    </source>
</evidence>
<dbReference type="PANTHER" id="PTHR14950:SF37">
    <property type="entry name" value="ENDORIBONUCLEASE DICER"/>
    <property type="match status" value="1"/>
</dbReference>
<proteinExistence type="predicted"/>
<feature type="domain" description="RNase III" evidence="16">
    <location>
        <begin position="875"/>
        <end position="1051"/>
    </location>
</feature>
<dbReference type="GO" id="GO:0051607">
    <property type="term" value="P:defense response to virus"/>
    <property type="evidence" value="ECO:0007669"/>
    <property type="project" value="UniProtKB-KW"/>
</dbReference>
<comment type="cofactor">
    <cofactor evidence="1">
        <name>Mn(2+)</name>
        <dbReference type="ChEBI" id="CHEBI:29035"/>
    </cofactor>
</comment>
<dbReference type="InterPro" id="IPR000999">
    <property type="entry name" value="RNase_III_dom"/>
</dbReference>
<evidence type="ECO:0000256" key="6">
    <source>
        <dbReference type="ARBA" id="ARBA00022741"/>
    </source>
</evidence>
<dbReference type="Gene3D" id="1.10.1520.10">
    <property type="entry name" value="Ribonuclease III domain"/>
    <property type="match status" value="2"/>
</dbReference>
<dbReference type="PANTHER" id="PTHR14950">
    <property type="entry name" value="DICER-RELATED"/>
    <property type="match status" value="1"/>
</dbReference>
<evidence type="ECO:0000256" key="8">
    <source>
        <dbReference type="ARBA" id="ARBA00022806"/>
    </source>
</evidence>
<dbReference type="SUPFAM" id="SSF52540">
    <property type="entry name" value="P-loop containing nucleoside triphosphate hydrolases"/>
    <property type="match status" value="2"/>
</dbReference>
<evidence type="ECO:0000256" key="14">
    <source>
        <dbReference type="ARBA" id="ARBA00025403"/>
    </source>
</evidence>
<evidence type="ECO:0000256" key="5">
    <source>
        <dbReference type="ARBA" id="ARBA00022737"/>
    </source>
</evidence>
<dbReference type="Gene3D" id="3.30.160.380">
    <property type="entry name" value="Dicer dimerisation domain"/>
    <property type="match status" value="1"/>
</dbReference>
<dbReference type="InterPro" id="IPR027417">
    <property type="entry name" value="P-loop_NTPase"/>
</dbReference>
<dbReference type="PROSITE" id="PS51327">
    <property type="entry name" value="DICER_DSRBF"/>
    <property type="match status" value="1"/>
</dbReference>
<dbReference type="InterPro" id="IPR038248">
    <property type="entry name" value="Dicer_dimer_sf"/>
</dbReference>
<gene>
    <name evidence="19" type="primary">dcl2</name>
    <name evidence="19" type="ORF">N0V91_001849</name>
</gene>
<dbReference type="FunFam" id="3.40.50.300:FF:001669">
    <property type="entry name" value="Dicer-like protein 1"/>
    <property type="match status" value="1"/>
</dbReference>
<evidence type="ECO:0000256" key="9">
    <source>
        <dbReference type="ARBA" id="ARBA00022840"/>
    </source>
</evidence>
<dbReference type="PROSITE" id="PS50142">
    <property type="entry name" value="RNASE_3_2"/>
    <property type="match status" value="2"/>
</dbReference>
<dbReference type="Pfam" id="PF00636">
    <property type="entry name" value="Ribonuclease_3"/>
    <property type="match status" value="2"/>
</dbReference>
<dbReference type="FunFam" id="1.10.1520.10:FF:000032">
    <property type="entry name" value="Dicer-like protein 2"/>
    <property type="match status" value="1"/>
</dbReference>
<dbReference type="InterPro" id="IPR036389">
    <property type="entry name" value="RNase_III_sf"/>
</dbReference>
<evidence type="ECO:0000259" key="17">
    <source>
        <dbReference type="PROSITE" id="PS51194"/>
    </source>
</evidence>
<reference evidence="19" key="1">
    <citation type="submission" date="2022-10" db="EMBL/GenBank/DDBJ databases">
        <title>Tapping the CABI collections for fungal endophytes: first genome assemblies for Collariella, Neodidymelliopsis, Ascochyta clinopodiicola, Didymella pomorum, Didymosphaeria variabile, Neocosmospora piperis and Neocucurbitaria cava.</title>
        <authorList>
            <person name="Hill R."/>
        </authorList>
    </citation>
    <scope>NUCLEOTIDE SEQUENCE</scope>
    <source>
        <strain evidence="19">IMI 355091</strain>
    </source>
</reference>
<dbReference type="Gene3D" id="3.40.50.300">
    <property type="entry name" value="P-loop containing nucleotide triphosphate hydrolases"/>
    <property type="match status" value="3"/>
</dbReference>
<feature type="domain" description="Helicase C-terminal" evidence="17">
    <location>
        <begin position="256"/>
        <end position="423"/>
    </location>
</feature>
<feature type="domain" description="Dicer dsRNA-binding fold" evidence="18">
    <location>
        <begin position="454"/>
        <end position="547"/>
    </location>
</feature>
<dbReference type="SMART" id="SM00535">
    <property type="entry name" value="RIBOc"/>
    <property type="match status" value="2"/>
</dbReference>
<keyword evidence="9" id="KW-0067">ATP-binding</keyword>
<evidence type="ECO:0000259" key="16">
    <source>
        <dbReference type="PROSITE" id="PS50142"/>
    </source>
</evidence>
<dbReference type="GO" id="GO:0004525">
    <property type="term" value="F:ribonuclease III activity"/>
    <property type="evidence" value="ECO:0007669"/>
    <property type="project" value="InterPro"/>
</dbReference>
<evidence type="ECO:0000313" key="20">
    <source>
        <dbReference type="Proteomes" id="UP001140510"/>
    </source>
</evidence>
<dbReference type="EMBL" id="JAPEVA010000008">
    <property type="protein sequence ID" value="KAJ4410365.1"/>
    <property type="molecule type" value="Genomic_DNA"/>
</dbReference>
<dbReference type="PROSITE" id="PS51194">
    <property type="entry name" value="HELICASE_CTER"/>
    <property type="match status" value="1"/>
</dbReference>
<dbReference type="GO" id="GO:0004386">
    <property type="term" value="F:helicase activity"/>
    <property type="evidence" value="ECO:0007669"/>
    <property type="project" value="UniProtKB-KW"/>
</dbReference>
<dbReference type="SMART" id="SM00490">
    <property type="entry name" value="HELICc"/>
    <property type="match status" value="1"/>
</dbReference>
<evidence type="ECO:0000256" key="4">
    <source>
        <dbReference type="ARBA" id="ARBA00022723"/>
    </source>
</evidence>
<dbReference type="GO" id="GO:0050688">
    <property type="term" value="P:regulation of defense response to virus"/>
    <property type="evidence" value="ECO:0007669"/>
    <property type="project" value="UniProtKB-KW"/>
</dbReference>
<dbReference type="GO" id="GO:0003723">
    <property type="term" value="F:RNA binding"/>
    <property type="evidence" value="ECO:0007669"/>
    <property type="project" value="UniProtKB-UniRule"/>
</dbReference>
<dbReference type="InterPro" id="IPR001650">
    <property type="entry name" value="Helicase_C-like"/>
</dbReference>
<evidence type="ECO:0000256" key="13">
    <source>
        <dbReference type="ARBA" id="ARBA00023211"/>
    </source>
</evidence>
<accession>A0A9W9DBL7</accession>